<evidence type="ECO:0000313" key="7">
    <source>
        <dbReference type="Proteomes" id="UP000749559"/>
    </source>
</evidence>
<name>A0A8S4QAK9_OWEFU</name>
<keyword evidence="1" id="KW-0677">Repeat</keyword>
<dbReference type="Proteomes" id="UP000749559">
    <property type="component" value="Unassembled WGS sequence"/>
</dbReference>
<evidence type="ECO:0000256" key="3">
    <source>
        <dbReference type="PROSITE-ProRule" id="PRU00302"/>
    </source>
</evidence>
<keyword evidence="7" id="KW-1185">Reference proteome</keyword>
<gene>
    <name evidence="6" type="ORF">OFUS_LOCUS24754</name>
</gene>
<dbReference type="InterPro" id="IPR000436">
    <property type="entry name" value="Sushi_SCR_CCP_dom"/>
</dbReference>
<dbReference type="EMBL" id="CAIIXF020000012">
    <property type="protein sequence ID" value="CAH1800918.1"/>
    <property type="molecule type" value="Genomic_DNA"/>
</dbReference>
<evidence type="ECO:0000259" key="5">
    <source>
        <dbReference type="PROSITE" id="PS50923"/>
    </source>
</evidence>
<sequence>IYKCHEGYALPLSQFASSSMRVCQADGIWSGTIPYCEVMVKPKVLECPTNITHQSKDFYAIVTLPKPLFLDRLGLPLTYDCGRYRDANATLSIGEHVISCRAVEPELLTIAYCTFTV</sequence>
<keyword evidence="2" id="KW-1015">Disulfide bond</keyword>
<feature type="non-terminal residue" evidence="6">
    <location>
        <position position="117"/>
    </location>
</feature>
<organism evidence="6 7">
    <name type="scientific">Owenia fusiformis</name>
    <name type="common">Polychaete worm</name>
    <dbReference type="NCBI Taxonomy" id="6347"/>
    <lineage>
        <taxon>Eukaryota</taxon>
        <taxon>Metazoa</taxon>
        <taxon>Spiralia</taxon>
        <taxon>Lophotrochozoa</taxon>
        <taxon>Annelida</taxon>
        <taxon>Polychaeta</taxon>
        <taxon>Sedentaria</taxon>
        <taxon>Canalipalpata</taxon>
        <taxon>Sabellida</taxon>
        <taxon>Oweniida</taxon>
        <taxon>Oweniidae</taxon>
        <taxon>Owenia</taxon>
    </lineage>
</organism>
<accession>A0A8S4QAK9</accession>
<evidence type="ECO:0008006" key="8">
    <source>
        <dbReference type="Google" id="ProtNLM"/>
    </source>
</evidence>
<dbReference type="InterPro" id="IPR035976">
    <property type="entry name" value="Sushi/SCR/CCP_sf"/>
</dbReference>
<evidence type="ECO:0000256" key="2">
    <source>
        <dbReference type="ARBA" id="ARBA00023157"/>
    </source>
</evidence>
<feature type="non-terminal residue" evidence="6">
    <location>
        <position position="1"/>
    </location>
</feature>
<dbReference type="PROSITE" id="PS50825">
    <property type="entry name" value="HYR"/>
    <property type="match status" value="1"/>
</dbReference>
<reference evidence="6" key="1">
    <citation type="submission" date="2022-03" db="EMBL/GenBank/DDBJ databases">
        <authorList>
            <person name="Martin C."/>
        </authorList>
    </citation>
    <scope>NUCLEOTIDE SEQUENCE</scope>
</reference>
<comment type="caution">
    <text evidence="3">Lacks conserved residue(s) required for the propagation of feature annotation.</text>
</comment>
<dbReference type="InterPro" id="IPR003410">
    <property type="entry name" value="HYR_dom"/>
</dbReference>
<dbReference type="SUPFAM" id="SSF57535">
    <property type="entry name" value="Complement control module/SCR domain"/>
    <property type="match status" value="1"/>
</dbReference>
<dbReference type="Gene3D" id="2.10.70.10">
    <property type="entry name" value="Complement Module, domain 1"/>
    <property type="match status" value="1"/>
</dbReference>
<dbReference type="AlphaFoldDB" id="A0A8S4QAK9"/>
<feature type="domain" description="HYR" evidence="4">
    <location>
        <begin position="37"/>
        <end position="117"/>
    </location>
</feature>
<evidence type="ECO:0000313" key="6">
    <source>
        <dbReference type="EMBL" id="CAH1800918.1"/>
    </source>
</evidence>
<evidence type="ECO:0000256" key="1">
    <source>
        <dbReference type="ARBA" id="ARBA00022737"/>
    </source>
</evidence>
<dbReference type="PROSITE" id="PS50923">
    <property type="entry name" value="SUSHI"/>
    <property type="match status" value="1"/>
</dbReference>
<dbReference type="Pfam" id="PF00084">
    <property type="entry name" value="Sushi"/>
    <property type="match status" value="1"/>
</dbReference>
<evidence type="ECO:0000259" key="4">
    <source>
        <dbReference type="PROSITE" id="PS50825"/>
    </source>
</evidence>
<feature type="domain" description="Sushi" evidence="5">
    <location>
        <begin position="1"/>
        <end position="38"/>
    </location>
</feature>
<protein>
    <recommendedName>
        <fullName evidence="8">Sushi domain-containing protein</fullName>
    </recommendedName>
</protein>
<comment type="caution">
    <text evidence="6">The sequence shown here is derived from an EMBL/GenBank/DDBJ whole genome shotgun (WGS) entry which is preliminary data.</text>
</comment>
<proteinExistence type="predicted"/>
<keyword evidence="3" id="KW-0768">Sushi</keyword>
<dbReference type="CDD" id="cd00033">
    <property type="entry name" value="CCP"/>
    <property type="match status" value="1"/>
</dbReference>